<dbReference type="PATRIC" id="fig|1423760.3.peg.1507"/>
<sequence>MKNDLDFDLSDIQTMNETQTGLLAALADMVDEVLDPIDGKEWLNKGEQAMLVASTLRNQQAIKALLRCLKSTTKDQADKLEATYQKYVEGAE</sequence>
<accession>A0A0R1UFW3</accession>
<organism evidence="1 2">
    <name type="scientific">Limosilactobacillus ingluviei DSM 15946</name>
    <dbReference type="NCBI Taxonomy" id="1423760"/>
    <lineage>
        <taxon>Bacteria</taxon>
        <taxon>Bacillati</taxon>
        <taxon>Bacillota</taxon>
        <taxon>Bacilli</taxon>
        <taxon>Lactobacillales</taxon>
        <taxon>Lactobacillaceae</taxon>
        <taxon>Limosilactobacillus</taxon>
    </lineage>
</organism>
<name>A0A0R1UFW3_9LACO</name>
<dbReference type="Proteomes" id="UP000050816">
    <property type="component" value="Unassembled WGS sequence"/>
</dbReference>
<dbReference type="AlphaFoldDB" id="A0A0R1UFW3"/>
<dbReference type="RefSeq" id="WP_056954623.1">
    <property type="nucleotide sequence ID" value="NZ_AZFK01000038.1"/>
</dbReference>
<comment type="caution">
    <text evidence="1">The sequence shown here is derived from an EMBL/GenBank/DDBJ whole genome shotgun (WGS) entry which is preliminary data.</text>
</comment>
<evidence type="ECO:0000313" key="2">
    <source>
        <dbReference type="Proteomes" id="UP000050816"/>
    </source>
</evidence>
<protein>
    <submittedName>
        <fullName evidence="1">Uncharacterized protein</fullName>
    </submittedName>
</protein>
<evidence type="ECO:0000313" key="1">
    <source>
        <dbReference type="EMBL" id="KRL89987.1"/>
    </source>
</evidence>
<reference evidence="1 2" key="1">
    <citation type="journal article" date="2015" name="Genome Announc.">
        <title>Expanding the biotechnology potential of lactobacilli through comparative genomics of 213 strains and associated genera.</title>
        <authorList>
            <person name="Sun Z."/>
            <person name="Harris H.M."/>
            <person name="McCann A."/>
            <person name="Guo C."/>
            <person name="Argimon S."/>
            <person name="Zhang W."/>
            <person name="Yang X."/>
            <person name="Jeffery I.B."/>
            <person name="Cooney J.C."/>
            <person name="Kagawa T.F."/>
            <person name="Liu W."/>
            <person name="Song Y."/>
            <person name="Salvetti E."/>
            <person name="Wrobel A."/>
            <person name="Rasinkangas P."/>
            <person name="Parkhill J."/>
            <person name="Rea M.C."/>
            <person name="O'Sullivan O."/>
            <person name="Ritari J."/>
            <person name="Douillard F.P."/>
            <person name="Paul Ross R."/>
            <person name="Yang R."/>
            <person name="Briner A.E."/>
            <person name="Felis G.E."/>
            <person name="de Vos W.M."/>
            <person name="Barrangou R."/>
            <person name="Klaenhammer T.R."/>
            <person name="Caufield P.W."/>
            <person name="Cui Y."/>
            <person name="Zhang H."/>
            <person name="O'Toole P.W."/>
        </authorList>
    </citation>
    <scope>NUCLEOTIDE SEQUENCE [LARGE SCALE GENOMIC DNA]</scope>
    <source>
        <strain evidence="1 2">DSM 15946</strain>
    </source>
</reference>
<dbReference type="EMBL" id="AZFK01000038">
    <property type="protein sequence ID" value="KRL89987.1"/>
    <property type="molecule type" value="Genomic_DNA"/>
</dbReference>
<proteinExistence type="predicted"/>
<gene>
    <name evidence="1" type="ORF">FC43_GL001435</name>
</gene>